<gene>
    <name evidence="1" type="ORF">BDP27DRAFT_1404724</name>
</gene>
<proteinExistence type="predicted"/>
<comment type="caution">
    <text evidence="1">The sequence shown here is derived from an EMBL/GenBank/DDBJ whole genome shotgun (WGS) entry which is preliminary data.</text>
</comment>
<name>A0A9P5U3H8_9AGAR</name>
<evidence type="ECO:0000313" key="2">
    <source>
        <dbReference type="Proteomes" id="UP000772434"/>
    </source>
</evidence>
<dbReference type="Proteomes" id="UP000772434">
    <property type="component" value="Unassembled WGS sequence"/>
</dbReference>
<dbReference type="OrthoDB" id="2962750at2759"/>
<dbReference type="EMBL" id="JADNRY010000099">
    <property type="protein sequence ID" value="KAF9065730.1"/>
    <property type="molecule type" value="Genomic_DNA"/>
</dbReference>
<accession>A0A9P5U3H8</accession>
<keyword evidence="2" id="KW-1185">Reference proteome</keyword>
<sequence length="340" mass="38469">MGSHGFTISGGQFTLASNAYYGSENWDSDSTSKVSVSVYPRHKLHTWGVVRTRENWTFNSAVVEKERSGKSMSVFVQTFEGHGAKQLFMSTLEFSRRLVNGHHLNLIGVSPSSNFNTETDVRYIVYERAHSRDTRRLLAASLVKGEKETTTMGLRAVYGIASALAHLFKVASSIPLEQIEVETFTDANYIIWREKIDRLFNADVVWGHKTYGRHDQSQGSAAEVFLQASESDWELSFRPRRELIWTSLGCDMRLSDMSEVYEDFLLDSPFDTSSSLQPLPHRMGMSRISGHKCKGYRREEVTFTPNAFRSVVMVYREPSPNERCVLCGKVVTMDESSSAP</sequence>
<dbReference type="AlphaFoldDB" id="A0A9P5U3H8"/>
<reference evidence="1" key="1">
    <citation type="submission" date="2020-11" db="EMBL/GenBank/DDBJ databases">
        <authorList>
            <consortium name="DOE Joint Genome Institute"/>
            <person name="Ahrendt S."/>
            <person name="Riley R."/>
            <person name="Andreopoulos W."/>
            <person name="Labutti K."/>
            <person name="Pangilinan J."/>
            <person name="Ruiz-Duenas F.J."/>
            <person name="Barrasa J.M."/>
            <person name="Sanchez-Garcia M."/>
            <person name="Camarero S."/>
            <person name="Miyauchi S."/>
            <person name="Serrano A."/>
            <person name="Linde D."/>
            <person name="Babiker R."/>
            <person name="Drula E."/>
            <person name="Ayuso-Fernandez I."/>
            <person name="Pacheco R."/>
            <person name="Padilla G."/>
            <person name="Ferreira P."/>
            <person name="Barriuso J."/>
            <person name="Kellner H."/>
            <person name="Castanera R."/>
            <person name="Alfaro M."/>
            <person name="Ramirez L."/>
            <person name="Pisabarro A.G."/>
            <person name="Kuo A."/>
            <person name="Tritt A."/>
            <person name="Lipzen A."/>
            <person name="He G."/>
            <person name="Yan M."/>
            <person name="Ng V."/>
            <person name="Cullen D."/>
            <person name="Martin F."/>
            <person name="Rosso M.-N."/>
            <person name="Henrissat B."/>
            <person name="Hibbett D."/>
            <person name="Martinez A.T."/>
            <person name="Grigoriev I.V."/>
        </authorList>
    </citation>
    <scope>NUCLEOTIDE SEQUENCE</scope>
    <source>
        <strain evidence="1">AH 40177</strain>
    </source>
</reference>
<evidence type="ECO:0000313" key="1">
    <source>
        <dbReference type="EMBL" id="KAF9065730.1"/>
    </source>
</evidence>
<organism evidence="1 2">
    <name type="scientific">Rhodocollybia butyracea</name>
    <dbReference type="NCBI Taxonomy" id="206335"/>
    <lineage>
        <taxon>Eukaryota</taxon>
        <taxon>Fungi</taxon>
        <taxon>Dikarya</taxon>
        <taxon>Basidiomycota</taxon>
        <taxon>Agaricomycotina</taxon>
        <taxon>Agaricomycetes</taxon>
        <taxon>Agaricomycetidae</taxon>
        <taxon>Agaricales</taxon>
        <taxon>Marasmiineae</taxon>
        <taxon>Omphalotaceae</taxon>
        <taxon>Rhodocollybia</taxon>
    </lineage>
</organism>
<protein>
    <submittedName>
        <fullName evidence="1">Uncharacterized protein</fullName>
    </submittedName>
</protein>